<dbReference type="AlphaFoldDB" id="A0A3M7T4S9"/>
<proteinExistence type="predicted"/>
<protein>
    <submittedName>
        <fullName evidence="2">Uncharacterized protein</fullName>
    </submittedName>
</protein>
<organism evidence="2 3">
    <name type="scientific">Brachionus plicatilis</name>
    <name type="common">Marine rotifer</name>
    <name type="synonym">Brachionus muelleri</name>
    <dbReference type="NCBI Taxonomy" id="10195"/>
    <lineage>
        <taxon>Eukaryota</taxon>
        <taxon>Metazoa</taxon>
        <taxon>Spiralia</taxon>
        <taxon>Gnathifera</taxon>
        <taxon>Rotifera</taxon>
        <taxon>Eurotatoria</taxon>
        <taxon>Monogononta</taxon>
        <taxon>Pseudotrocha</taxon>
        <taxon>Ploima</taxon>
        <taxon>Brachionidae</taxon>
        <taxon>Brachionus</taxon>
    </lineage>
</organism>
<feature type="compositionally biased region" description="Polar residues" evidence="1">
    <location>
        <begin position="110"/>
        <end position="119"/>
    </location>
</feature>
<evidence type="ECO:0000313" key="3">
    <source>
        <dbReference type="Proteomes" id="UP000276133"/>
    </source>
</evidence>
<reference evidence="2 3" key="1">
    <citation type="journal article" date="2018" name="Sci. Rep.">
        <title>Genomic signatures of local adaptation to the degree of environmental predictability in rotifers.</title>
        <authorList>
            <person name="Franch-Gras L."/>
            <person name="Hahn C."/>
            <person name="Garcia-Roger E.M."/>
            <person name="Carmona M.J."/>
            <person name="Serra M."/>
            <person name="Gomez A."/>
        </authorList>
    </citation>
    <scope>NUCLEOTIDE SEQUENCE [LARGE SCALE GENOMIC DNA]</scope>
    <source>
        <strain evidence="2">HYR1</strain>
    </source>
</reference>
<name>A0A3M7T4S9_BRAPC</name>
<comment type="caution">
    <text evidence="2">The sequence shown here is derived from an EMBL/GenBank/DDBJ whole genome shotgun (WGS) entry which is preliminary data.</text>
</comment>
<evidence type="ECO:0000313" key="2">
    <source>
        <dbReference type="EMBL" id="RNA42828.1"/>
    </source>
</evidence>
<feature type="compositionally biased region" description="Low complexity" evidence="1">
    <location>
        <begin position="64"/>
        <end position="85"/>
    </location>
</feature>
<sequence length="119" mass="13612">MENSFIVAARNRDLVLCDHPELKRGLSSGIARKYYGPFEITFYHPKVELKIDAGLETKTKVKTENNPNQNKENNSTENSTKNINSKNKKTRSKSTKNNKKDSSDEEFIPKNQTVNQPIK</sequence>
<accession>A0A3M7T4S9</accession>
<feature type="compositionally biased region" description="Basic residues" evidence="1">
    <location>
        <begin position="86"/>
        <end position="97"/>
    </location>
</feature>
<evidence type="ECO:0000256" key="1">
    <source>
        <dbReference type="SAM" id="MobiDB-lite"/>
    </source>
</evidence>
<gene>
    <name evidence="2" type="ORF">BpHYR1_001455</name>
</gene>
<dbReference type="Proteomes" id="UP000276133">
    <property type="component" value="Unassembled WGS sequence"/>
</dbReference>
<keyword evidence="3" id="KW-1185">Reference proteome</keyword>
<feature type="region of interest" description="Disordered" evidence="1">
    <location>
        <begin position="58"/>
        <end position="119"/>
    </location>
</feature>
<dbReference type="EMBL" id="REGN01000316">
    <property type="protein sequence ID" value="RNA42828.1"/>
    <property type="molecule type" value="Genomic_DNA"/>
</dbReference>